<feature type="region of interest" description="Disordered" evidence="5">
    <location>
        <begin position="206"/>
        <end position="233"/>
    </location>
</feature>
<dbReference type="InterPro" id="IPR035247">
    <property type="entry name" value="PRMT5_TIM"/>
</dbReference>
<dbReference type="GO" id="GO:0005829">
    <property type="term" value="C:cytosol"/>
    <property type="evidence" value="ECO:0007669"/>
    <property type="project" value="TreeGrafter"/>
</dbReference>
<dbReference type="Proteomes" id="UP000217199">
    <property type="component" value="Unassembled WGS sequence"/>
</dbReference>
<accession>A0A286UAP4</accession>
<keyword evidence="10" id="KW-1185">Reference proteome</keyword>
<evidence type="ECO:0000259" key="7">
    <source>
        <dbReference type="Pfam" id="PF17285"/>
    </source>
</evidence>
<dbReference type="InterPro" id="IPR029063">
    <property type="entry name" value="SAM-dependent_MTases_sf"/>
</dbReference>
<dbReference type="SUPFAM" id="SSF53335">
    <property type="entry name" value="S-adenosyl-L-methionine-dependent methyltransferases"/>
    <property type="match status" value="1"/>
</dbReference>
<dbReference type="Pfam" id="PF17286">
    <property type="entry name" value="PRMT5_C"/>
    <property type="match status" value="1"/>
</dbReference>
<keyword evidence="2 4" id="KW-0808">Transferase</keyword>
<dbReference type="PANTHER" id="PTHR10738">
    <property type="entry name" value="PROTEIN ARGININE N-METHYLTRANSFERASE 5"/>
    <property type="match status" value="1"/>
</dbReference>
<keyword evidence="1 4" id="KW-0489">Methyltransferase</keyword>
<feature type="domain" description="PRMT5 TIM barrel" evidence="7">
    <location>
        <begin position="44"/>
        <end position="360"/>
    </location>
</feature>
<evidence type="ECO:0000256" key="5">
    <source>
        <dbReference type="SAM" id="MobiDB-lite"/>
    </source>
</evidence>
<dbReference type="Gene3D" id="3.20.20.150">
    <property type="entry name" value="Divalent-metal-dependent TIM barrel enzymes"/>
    <property type="match status" value="1"/>
</dbReference>
<feature type="domain" description="PRMT5 arginine-N-methyltransferase" evidence="6">
    <location>
        <begin position="375"/>
        <end position="536"/>
    </location>
</feature>
<comment type="caution">
    <text evidence="9">The sequence shown here is derived from an EMBL/GenBank/DDBJ whole genome shotgun (WGS) entry which is preliminary data.</text>
</comment>
<dbReference type="Gene3D" id="3.40.50.150">
    <property type="entry name" value="Vaccinia Virus protein VP39"/>
    <property type="match status" value="1"/>
</dbReference>
<dbReference type="GO" id="GO:0005634">
    <property type="term" value="C:nucleus"/>
    <property type="evidence" value="ECO:0007669"/>
    <property type="project" value="TreeGrafter"/>
</dbReference>
<evidence type="ECO:0000256" key="1">
    <source>
        <dbReference type="ARBA" id="ARBA00022603"/>
    </source>
</evidence>
<sequence>MAWSSSSSIARLITNEDLSKVVEDDWQGYQSPFLKLKDSGRRDFDSVVVPITNEKWHCRWKSMCSVSTENMLDGLEEDEEERSKNEKELEERAERWRAAPTFLREECNLIGLDETENVTGIAADWLELDSPDDWVRHDCEIALKQELAYASYLGLSTVILPPPVEREYAASYGRSVKACLESLPYMQLTIRLPLYDPDLLTNKRKPSLDTFPPVSSTYPPPPSPGISSGTSSPTIDLRKNVSIQASVGELSSTWEAWDTIRTVCSYSSRLTLALDLTMPLPNTQGILSRWYAEPVSHIFLPASTFIPNAKGYPVLPKGTQLFLQNMMRVHPRIILSGTGEKLHAKGTEDKYVDYLRYLEKSSLHTRRAQEADTIENYAQGYYDYLQMPLQPLQDHLASMVYENFERDPVKYQKYEEAVFKALCDMPEDQRIVLTVAGAGRGPLVARSLNAIERSSRDVAVYAIEKNPSAYVTLQNRLQTEWNDKVKVMFGDMRYLEVPEKADILVSELLGSFGDNELSPECLDGAMRFLKEDGVSIPSSYAAYLAPIQSAKLYHEAGGGKDTKERDREKGLETPYVVMLQSINFLGGDKSGPEHGGRCGGRIQQCWEFEHPRKEIVIDERGLPLTNSHNVRYTSLTFSIPYAGILHGFAGYFEAVLYDGIGLSIHPDRKDAISKDMLSWFPCFFPIKEPLYLPSNAELRIDLWRLTGGGKVWYEWFAESFLPVSVPSAPPPSPLPVQSQPGSAGMAVPSTPRVNGAGALVAPPGTLSSSPGPARSPLLDAVDLSFGRPGTPESSFGLGPRLTREEHPAGVVKIGQTSLHNPGGRSSFYGL</sequence>
<dbReference type="GO" id="GO:0032259">
    <property type="term" value="P:methylation"/>
    <property type="evidence" value="ECO:0007669"/>
    <property type="project" value="UniProtKB-KW"/>
</dbReference>
<dbReference type="Pfam" id="PF05185">
    <property type="entry name" value="PRMT5"/>
    <property type="match status" value="1"/>
</dbReference>
<dbReference type="InterPro" id="IPR035075">
    <property type="entry name" value="PRMT5"/>
</dbReference>
<protein>
    <submittedName>
        <fullName evidence="9">PRMT5-domain-containing</fullName>
    </submittedName>
</protein>
<dbReference type="STRING" id="2282107.A0A286UAP4"/>
<feature type="domain" description="PRMT5 oligomerisation" evidence="8">
    <location>
        <begin position="539"/>
        <end position="826"/>
    </location>
</feature>
<proteinExistence type="predicted"/>
<evidence type="ECO:0000256" key="3">
    <source>
        <dbReference type="ARBA" id="ARBA00022691"/>
    </source>
</evidence>
<evidence type="ECO:0000259" key="8">
    <source>
        <dbReference type="Pfam" id="PF17286"/>
    </source>
</evidence>
<evidence type="ECO:0000313" key="10">
    <source>
        <dbReference type="Proteomes" id="UP000217199"/>
    </source>
</evidence>
<dbReference type="Pfam" id="PF17285">
    <property type="entry name" value="PRMT5_TIM"/>
    <property type="match status" value="1"/>
</dbReference>
<name>A0A286UAP4_9AGAM</name>
<organism evidence="9 10">
    <name type="scientific">Pyrrhoderma noxium</name>
    <dbReference type="NCBI Taxonomy" id="2282107"/>
    <lineage>
        <taxon>Eukaryota</taxon>
        <taxon>Fungi</taxon>
        <taxon>Dikarya</taxon>
        <taxon>Basidiomycota</taxon>
        <taxon>Agaricomycotina</taxon>
        <taxon>Agaricomycetes</taxon>
        <taxon>Hymenochaetales</taxon>
        <taxon>Hymenochaetaceae</taxon>
        <taxon>Pyrrhoderma</taxon>
    </lineage>
</organism>
<evidence type="ECO:0000256" key="4">
    <source>
        <dbReference type="PROSITE-ProRule" id="PRU01015"/>
    </source>
</evidence>
<dbReference type="FunCoup" id="A0A286UAP4">
    <property type="interactions" value="730"/>
</dbReference>
<dbReference type="EMBL" id="NBII01000008">
    <property type="protein sequence ID" value="PAV16637.1"/>
    <property type="molecule type" value="Genomic_DNA"/>
</dbReference>
<dbReference type="InterPro" id="IPR025799">
    <property type="entry name" value="Arg_MeTrfase"/>
</dbReference>
<dbReference type="PANTHER" id="PTHR10738:SF0">
    <property type="entry name" value="PROTEIN ARGININE N-METHYLTRANSFERASE 5"/>
    <property type="match status" value="1"/>
</dbReference>
<evidence type="ECO:0000259" key="6">
    <source>
        <dbReference type="Pfam" id="PF05185"/>
    </source>
</evidence>
<dbReference type="InParanoid" id="A0A286UAP4"/>
<evidence type="ECO:0000313" key="9">
    <source>
        <dbReference type="EMBL" id="PAV16637.1"/>
    </source>
</evidence>
<dbReference type="GO" id="GO:0006355">
    <property type="term" value="P:regulation of DNA-templated transcription"/>
    <property type="evidence" value="ECO:0007669"/>
    <property type="project" value="TreeGrafter"/>
</dbReference>
<dbReference type="InterPro" id="IPR035248">
    <property type="entry name" value="PRMT5_C"/>
</dbReference>
<dbReference type="GO" id="GO:0016274">
    <property type="term" value="F:protein-arginine N-methyltransferase activity"/>
    <property type="evidence" value="ECO:0007669"/>
    <property type="project" value="InterPro"/>
</dbReference>
<dbReference type="AlphaFoldDB" id="A0A286UAP4"/>
<evidence type="ECO:0000256" key="2">
    <source>
        <dbReference type="ARBA" id="ARBA00022679"/>
    </source>
</evidence>
<dbReference type="Gene3D" id="2.70.160.11">
    <property type="entry name" value="Hnrnp arginine n-methyltransferase1"/>
    <property type="match status" value="1"/>
</dbReference>
<gene>
    <name evidence="9" type="ORF">PNOK_0825700</name>
</gene>
<keyword evidence="3 4" id="KW-0949">S-adenosyl-L-methionine</keyword>
<reference evidence="9 10" key="1">
    <citation type="journal article" date="2017" name="Mol. Ecol.">
        <title>Comparative and population genomic landscape of Phellinus noxius: A hypervariable fungus causing root rot in trees.</title>
        <authorList>
            <person name="Chung C.L."/>
            <person name="Lee T.J."/>
            <person name="Akiba M."/>
            <person name="Lee H.H."/>
            <person name="Kuo T.H."/>
            <person name="Liu D."/>
            <person name="Ke H.M."/>
            <person name="Yokoi T."/>
            <person name="Roa M.B."/>
            <person name="Lu M.J."/>
            <person name="Chang Y.Y."/>
            <person name="Ann P.J."/>
            <person name="Tsai J.N."/>
            <person name="Chen C.Y."/>
            <person name="Tzean S.S."/>
            <person name="Ota Y."/>
            <person name="Hattori T."/>
            <person name="Sahashi N."/>
            <person name="Liou R.F."/>
            <person name="Kikuchi T."/>
            <person name="Tsai I.J."/>
        </authorList>
    </citation>
    <scope>NUCLEOTIDE SEQUENCE [LARGE SCALE GENOMIC DNA]</scope>
    <source>
        <strain evidence="9 10">FFPRI411160</strain>
    </source>
</reference>
<dbReference type="PROSITE" id="PS51678">
    <property type="entry name" value="SAM_MT_PRMT"/>
    <property type="match status" value="1"/>
</dbReference>
<dbReference type="OrthoDB" id="1368803at2759"/>